<evidence type="ECO:0000256" key="1">
    <source>
        <dbReference type="SAM" id="Phobius"/>
    </source>
</evidence>
<dbReference type="Proteomes" id="UP001163328">
    <property type="component" value="Chromosome"/>
</dbReference>
<evidence type="ECO:0000313" key="3">
    <source>
        <dbReference type="Proteomes" id="UP001163328"/>
    </source>
</evidence>
<accession>A0ABY6M0T6</accession>
<proteinExistence type="predicted"/>
<feature type="transmembrane region" description="Helical" evidence="1">
    <location>
        <begin position="74"/>
        <end position="96"/>
    </location>
</feature>
<feature type="transmembrane region" description="Helical" evidence="1">
    <location>
        <begin position="102"/>
        <end position="123"/>
    </location>
</feature>
<feature type="transmembrane region" description="Helical" evidence="1">
    <location>
        <begin position="45"/>
        <end position="67"/>
    </location>
</feature>
<keyword evidence="1" id="KW-0812">Transmembrane</keyword>
<keyword evidence="1" id="KW-1133">Transmembrane helix</keyword>
<gene>
    <name evidence="2" type="ORF">K5I29_04485</name>
</gene>
<reference evidence="2" key="1">
    <citation type="submission" date="2021-08" db="EMBL/GenBank/DDBJ databases">
        <title>Flavobacterium sp. strain CC-SYL302.</title>
        <authorList>
            <person name="Lin S.-Y."/>
            <person name="Lee T.-H."/>
            <person name="Young C.-C."/>
        </authorList>
    </citation>
    <scope>NUCLEOTIDE SEQUENCE</scope>
    <source>
        <strain evidence="2">CC-SYL302</strain>
    </source>
</reference>
<organism evidence="2 3">
    <name type="scientific">Flavobacterium agricola</name>
    <dbReference type="NCBI Taxonomy" id="2870839"/>
    <lineage>
        <taxon>Bacteria</taxon>
        <taxon>Pseudomonadati</taxon>
        <taxon>Bacteroidota</taxon>
        <taxon>Flavobacteriia</taxon>
        <taxon>Flavobacteriales</taxon>
        <taxon>Flavobacteriaceae</taxon>
        <taxon>Flavobacterium</taxon>
    </lineage>
</organism>
<protein>
    <submittedName>
        <fullName evidence="2">Uncharacterized protein</fullName>
    </submittedName>
</protein>
<name>A0ABY6M0T6_9FLAO</name>
<keyword evidence="3" id="KW-1185">Reference proteome</keyword>
<evidence type="ECO:0000313" key="2">
    <source>
        <dbReference type="EMBL" id="UYW02165.1"/>
    </source>
</evidence>
<keyword evidence="1" id="KW-0472">Membrane</keyword>
<sequence>MLKEDNKELITKKKVYNIVGIVFIYLFIYFQFIDFIFVLNFEYKPLYLVASVILLLMSILTTVSFILKRTMKKTLLLIAIFMMICSSFIYVCQIYYVEIESLYFWSLITQSIFYFFLINYYLINNKKEEAV</sequence>
<feature type="transmembrane region" description="Helical" evidence="1">
    <location>
        <begin position="15"/>
        <end position="39"/>
    </location>
</feature>
<dbReference type="RefSeq" id="WP_264434661.1">
    <property type="nucleotide sequence ID" value="NZ_CP081495.1"/>
</dbReference>
<dbReference type="EMBL" id="CP081495">
    <property type="protein sequence ID" value="UYW02165.1"/>
    <property type="molecule type" value="Genomic_DNA"/>
</dbReference>